<evidence type="ECO:0000256" key="2">
    <source>
        <dbReference type="ARBA" id="ARBA00022803"/>
    </source>
</evidence>
<dbReference type="InterPro" id="IPR051685">
    <property type="entry name" value="Ycf3/AcsC/BcsC/TPR_MFPF"/>
</dbReference>
<dbReference type="STRING" id="744872.Spica_1150"/>
<dbReference type="OrthoDB" id="358925at2"/>
<gene>
    <name evidence="4" type="ordered locus">Spica_1150</name>
</gene>
<dbReference type="InterPro" id="IPR019734">
    <property type="entry name" value="TPR_rpt"/>
</dbReference>
<keyword evidence="2 3" id="KW-0802">TPR repeat</keyword>
<dbReference type="PANTHER" id="PTHR44943:SF4">
    <property type="entry name" value="TPR REPEAT-CONTAINING PROTEIN MJ0798"/>
    <property type="match status" value="1"/>
</dbReference>
<keyword evidence="1" id="KW-0677">Repeat</keyword>
<dbReference type="Pfam" id="PF13181">
    <property type="entry name" value="TPR_8"/>
    <property type="match status" value="2"/>
</dbReference>
<dbReference type="Pfam" id="PF12895">
    <property type="entry name" value="ANAPC3"/>
    <property type="match status" value="1"/>
</dbReference>
<dbReference type="Pfam" id="PF00515">
    <property type="entry name" value="TPR_1"/>
    <property type="match status" value="1"/>
</dbReference>
<evidence type="ECO:0000313" key="5">
    <source>
        <dbReference type="Proteomes" id="UP000000503"/>
    </source>
</evidence>
<dbReference type="SUPFAM" id="SSF48452">
    <property type="entry name" value="TPR-like"/>
    <property type="match status" value="1"/>
</dbReference>
<dbReference type="InterPro" id="IPR011990">
    <property type="entry name" value="TPR-like_helical_dom_sf"/>
</dbReference>
<dbReference type="AlphaFoldDB" id="F8F0F2"/>
<evidence type="ECO:0000256" key="1">
    <source>
        <dbReference type="ARBA" id="ARBA00022737"/>
    </source>
</evidence>
<proteinExistence type="predicted"/>
<feature type="repeat" description="TPR" evidence="3">
    <location>
        <begin position="132"/>
        <end position="165"/>
    </location>
</feature>
<reference evidence="5" key="1">
    <citation type="journal article" date="2013" name="Stand. Genomic Sci.">
        <title>Genome sequence of the thermophilic fresh-water bacterium Spirochaeta caldaria type strain (H1(T)), reclassification of Spirochaeta caldaria, Spirochaeta stenostrepta, and Spirochaeta zuelzerae in the genus Treponema as Treponema caldaria comb. nov., Treponema stenostrepta comb. nov., and Treponema zuelzerae comb. nov., and emendation of the genus Treponema.</title>
        <authorList>
            <person name="Abt B."/>
            <person name="Goker M."/>
            <person name="Scheuner C."/>
            <person name="Han C."/>
            <person name="Lu M."/>
            <person name="Misra M."/>
            <person name="Lapidus A."/>
            <person name="Nolan M."/>
            <person name="Lucas S."/>
            <person name="Hammon N."/>
            <person name="Deshpande S."/>
            <person name="Cheng J.F."/>
            <person name="Tapia R."/>
            <person name="Goodwin L.A."/>
            <person name="Pitluck S."/>
            <person name="Liolios K."/>
            <person name="Pagani I."/>
            <person name="Ivanova N."/>
            <person name="Mavromatis K."/>
            <person name="Mikhailova N."/>
            <person name="Huntemann M."/>
            <person name="Pati A."/>
            <person name="Chen A."/>
            <person name="Palaniappan K."/>
            <person name="Land M."/>
            <person name="Hauser L."/>
            <person name="Jeffries C.D."/>
            <person name="Rohde M."/>
            <person name="Spring S."/>
            <person name="Gronow S."/>
            <person name="Detter J.C."/>
            <person name="Bristow J."/>
            <person name="Eisen J.A."/>
            <person name="Markowitz V."/>
            <person name="Hugenholtz P."/>
            <person name="Kyrpides N.C."/>
            <person name="Woyke T."/>
            <person name="Klenk H.P."/>
        </authorList>
    </citation>
    <scope>NUCLEOTIDE SEQUENCE</scope>
    <source>
        <strain evidence="5">ATCC 51460 / DSM 7334 / H1</strain>
    </source>
</reference>
<dbReference type="SMART" id="SM00028">
    <property type="entry name" value="TPR"/>
    <property type="match status" value="4"/>
</dbReference>
<evidence type="ECO:0000313" key="4">
    <source>
        <dbReference type="EMBL" id="AEJ19296.1"/>
    </source>
</evidence>
<keyword evidence="5" id="KW-1185">Reference proteome</keyword>
<accession>F8F0F2</accession>
<evidence type="ECO:0000256" key="3">
    <source>
        <dbReference type="PROSITE-ProRule" id="PRU00339"/>
    </source>
</evidence>
<dbReference type="EMBL" id="CP002868">
    <property type="protein sequence ID" value="AEJ19296.1"/>
    <property type="molecule type" value="Genomic_DNA"/>
</dbReference>
<dbReference type="HOGENOM" id="CLU_094983_0_0_12"/>
<feature type="repeat" description="TPR" evidence="3">
    <location>
        <begin position="166"/>
        <end position="199"/>
    </location>
</feature>
<feature type="repeat" description="TPR" evidence="3">
    <location>
        <begin position="95"/>
        <end position="128"/>
    </location>
</feature>
<name>F8F0F2_GRAC1</name>
<dbReference type="KEGG" id="scd:Spica_1150"/>
<dbReference type="eggNOG" id="COG0457">
    <property type="taxonomic scope" value="Bacteria"/>
</dbReference>
<dbReference type="RefSeq" id="WP_013968607.1">
    <property type="nucleotide sequence ID" value="NC_015732.1"/>
</dbReference>
<dbReference type="PROSITE" id="PS50005">
    <property type="entry name" value="TPR"/>
    <property type="match status" value="3"/>
</dbReference>
<sequence length="216" mass="24763">MGTLQKHLYLRGLFTVLFFVNLSLFLQAQEKPDALQAYRNGNYEEAIGICKQEILENSSNLESYVVMSWSLVKLARYDEALGFAKKGLELNRYDVRVIEILGEIAYFQGRNNEAVRYFQQYITLAPEGSRIDVVYYFLGELYIRLGRYRHADIALTTAVRYVPGNALWWNRLGFARENAGEVRNAIAAYEKALSLNPNLADAQRGLERCKQSLTGR</sequence>
<dbReference type="Proteomes" id="UP000000503">
    <property type="component" value="Chromosome"/>
</dbReference>
<protein>
    <submittedName>
        <fullName evidence="4">Tetratricopeptide TPR_1 repeat-containing protein</fullName>
    </submittedName>
</protein>
<dbReference type="Gene3D" id="1.25.40.10">
    <property type="entry name" value="Tetratricopeptide repeat domain"/>
    <property type="match status" value="2"/>
</dbReference>
<organism evidence="4 5">
    <name type="scientific">Gracilinema caldarium (strain ATCC 51460 / DSM 7334 / H1)</name>
    <name type="common">Treponema caldarium</name>
    <dbReference type="NCBI Taxonomy" id="744872"/>
    <lineage>
        <taxon>Bacteria</taxon>
        <taxon>Pseudomonadati</taxon>
        <taxon>Spirochaetota</taxon>
        <taxon>Spirochaetia</taxon>
        <taxon>Spirochaetales</taxon>
        <taxon>Breznakiellaceae</taxon>
        <taxon>Gracilinema</taxon>
    </lineage>
</organism>
<dbReference type="PANTHER" id="PTHR44943">
    <property type="entry name" value="CELLULOSE SYNTHASE OPERON PROTEIN C"/>
    <property type="match status" value="1"/>
</dbReference>